<reference evidence="2" key="1">
    <citation type="journal article" date="2015" name="Proc. Natl. Acad. Sci. U.S.A.">
        <title>Networks of energetic and metabolic interactions define dynamics in microbial communities.</title>
        <authorList>
            <person name="Embree M."/>
            <person name="Liu J.K."/>
            <person name="Al-Bassam M.M."/>
            <person name="Zengler K."/>
        </authorList>
    </citation>
    <scope>NUCLEOTIDE SEQUENCE</scope>
</reference>
<dbReference type="EMBL" id="LNQE01001301">
    <property type="protein sequence ID" value="KUG19328.1"/>
    <property type="molecule type" value="Genomic_DNA"/>
</dbReference>
<keyword evidence="1" id="KW-0812">Transmembrane</keyword>
<feature type="transmembrane region" description="Helical" evidence="1">
    <location>
        <begin position="82"/>
        <end position="100"/>
    </location>
</feature>
<gene>
    <name evidence="2" type="ORF">ASZ90_010951</name>
</gene>
<evidence type="ECO:0000313" key="2">
    <source>
        <dbReference type="EMBL" id="KUG19328.1"/>
    </source>
</evidence>
<dbReference type="InterPro" id="IPR012427">
    <property type="entry name" value="DUF1622"/>
</dbReference>
<keyword evidence="1" id="KW-1133">Transmembrane helix</keyword>
<dbReference type="AlphaFoldDB" id="A0A0W8FEL0"/>
<feature type="transmembrane region" description="Helical" evidence="1">
    <location>
        <begin position="12"/>
        <end position="34"/>
    </location>
</feature>
<dbReference type="PANTHER" id="PTHR38468:SF1">
    <property type="entry name" value="SLL0939 PROTEIN"/>
    <property type="match status" value="1"/>
</dbReference>
<dbReference type="Pfam" id="PF07784">
    <property type="entry name" value="DUF1622"/>
    <property type="match status" value="1"/>
</dbReference>
<name>A0A0W8FEL0_9ZZZZ</name>
<dbReference type="PANTHER" id="PTHR38468">
    <property type="entry name" value="SLL0939 PROTEIN"/>
    <property type="match status" value="1"/>
</dbReference>
<comment type="caution">
    <text evidence="2">The sequence shown here is derived from an EMBL/GenBank/DDBJ whole genome shotgun (WGS) entry which is preliminary data.</text>
</comment>
<evidence type="ECO:0000256" key="1">
    <source>
        <dbReference type="SAM" id="Phobius"/>
    </source>
</evidence>
<sequence>MDVPYISEIIRIFALAFSVIGAALIIYGGIRAACDLACAGLHWRAVERGQIKRRFTGNIIFGLEFFIASDILTTVLEPTLEDLTLLGVIVLIRVILGYFLEKEAIEFDDRY</sequence>
<protein>
    <recommendedName>
        <fullName evidence="3">DUF1622 domain-containing protein</fullName>
    </recommendedName>
</protein>
<keyword evidence="1" id="KW-0472">Membrane</keyword>
<proteinExistence type="predicted"/>
<accession>A0A0W8FEL0</accession>
<feature type="transmembrane region" description="Helical" evidence="1">
    <location>
        <begin position="55"/>
        <end position="76"/>
    </location>
</feature>
<evidence type="ECO:0008006" key="3">
    <source>
        <dbReference type="Google" id="ProtNLM"/>
    </source>
</evidence>
<organism evidence="2">
    <name type="scientific">hydrocarbon metagenome</name>
    <dbReference type="NCBI Taxonomy" id="938273"/>
    <lineage>
        <taxon>unclassified sequences</taxon>
        <taxon>metagenomes</taxon>
        <taxon>ecological metagenomes</taxon>
    </lineage>
</organism>